<feature type="region of interest" description="Disordered" evidence="2">
    <location>
        <begin position="1"/>
        <end position="26"/>
    </location>
</feature>
<dbReference type="PRINTS" id="PR01070">
    <property type="entry name" value="ACCCTRFRASEB"/>
</dbReference>
<feature type="compositionally biased region" description="Pro residues" evidence="2">
    <location>
        <begin position="250"/>
        <end position="261"/>
    </location>
</feature>
<dbReference type="PROSITE" id="PS50989">
    <property type="entry name" value="COA_CT_CTER"/>
    <property type="match status" value="1"/>
</dbReference>
<keyword evidence="1 5" id="KW-0808">Transferase</keyword>
<evidence type="ECO:0000256" key="1">
    <source>
        <dbReference type="ARBA" id="ARBA00022679"/>
    </source>
</evidence>
<dbReference type="GO" id="GO:0006633">
    <property type="term" value="P:fatty acid biosynthetic process"/>
    <property type="evidence" value="ECO:0007669"/>
    <property type="project" value="InterPro"/>
</dbReference>
<feature type="domain" description="CoA carboxyltransferase N-terminal" evidence="3">
    <location>
        <begin position="1"/>
        <end position="262"/>
    </location>
</feature>
<sequence length="538" mass="55722">MSTGGTGGPRNTGSRTGKGSAPTAAPAAALTARQLVGLLVDPDGFRGWDEPPAGPPADTDYRAALDRARARTGLDEAVLTGVGLIDGRPVALVASEFGFLGGSIGVATAERITRAVERATAERLPLLALPVSGGTRMQEGSAAFLCMLRITAAVQAHRAAGLPYLTYLRNPTMGGVFASWGTLGHLVFAEPDARLGFLGPRVYEELRGVELPPDVQRAETLAERGLVDAVVPPQELRELVRRTLAVLAAAPPPPSPSPLPSPSTDTAPSTVTVTTTDTATAPAPADAWDSVLRTRRPDRPGTRELLRHTAEELVLLDAPGGRGGALVRALAVLGGRPVLVVGQQRRTPEHERPFTAADLRAVRRTARLAEQLGLPLVTVVDTAGAELSADAERDGIAVEIAYCLTTLLALRTPVLAVLLGQGSGGGALALLPADRVIAAGHAWLAPLPPEGASAIVHRDGAHAPELARSQGIGAGHLAEVGLVDEVVPELPDAAEEPAAFCARLGRAVGTALGALAATPEARRLAERAVRHRRLGDPR</sequence>
<organism evidence="5">
    <name type="scientific">Streptomyces sp. Y1</name>
    <dbReference type="NCBI Taxonomy" id="3238634"/>
    <lineage>
        <taxon>Bacteria</taxon>
        <taxon>Bacillati</taxon>
        <taxon>Actinomycetota</taxon>
        <taxon>Actinomycetes</taxon>
        <taxon>Kitasatosporales</taxon>
        <taxon>Streptomycetaceae</taxon>
        <taxon>Streptomyces</taxon>
    </lineage>
</organism>
<accession>A0AB39TAW0</accession>
<dbReference type="InterPro" id="IPR011763">
    <property type="entry name" value="COA_CT_C"/>
</dbReference>
<dbReference type="SUPFAM" id="SSF52096">
    <property type="entry name" value="ClpP/crotonase"/>
    <property type="match status" value="2"/>
</dbReference>
<protein>
    <submittedName>
        <fullName evidence="5">Carboxyl transferase domain-containing protein</fullName>
    </submittedName>
</protein>
<dbReference type="RefSeq" id="WP_369182436.1">
    <property type="nucleotide sequence ID" value="NZ_CP163445.1"/>
</dbReference>
<dbReference type="Pfam" id="PF01039">
    <property type="entry name" value="Carboxyl_trans"/>
    <property type="match status" value="1"/>
</dbReference>
<dbReference type="PANTHER" id="PTHR42995:SF5">
    <property type="entry name" value="ACETYL-COENZYME A CARBOXYLASE CARBOXYL TRANSFERASE SUBUNIT BETA, CHLOROPLASTIC"/>
    <property type="match status" value="1"/>
</dbReference>
<dbReference type="AlphaFoldDB" id="A0AB39TAW0"/>
<dbReference type="GO" id="GO:0016740">
    <property type="term" value="F:transferase activity"/>
    <property type="evidence" value="ECO:0007669"/>
    <property type="project" value="UniProtKB-KW"/>
</dbReference>
<dbReference type="GO" id="GO:2001295">
    <property type="term" value="P:malonyl-CoA biosynthetic process"/>
    <property type="evidence" value="ECO:0007669"/>
    <property type="project" value="TreeGrafter"/>
</dbReference>
<dbReference type="EMBL" id="CP163445">
    <property type="protein sequence ID" value="XDQ77685.1"/>
    <property type="molecule type" value="Genomic_DNA"/>
</dbReference>
<evidence type="ECO:0000259" key="4">
    <source>
        <dbReference type="PROSITE" id="PS50989"/>
    </source>
</evidence>
<feature type="compositionally biased region" description="Gly residues" evidence="2">
    <location>
        <begin position="1"/>
        <end position="10"/>
    </location>
</feature>
<evidence type="ECO:0000313" key="5">
    <source>
        <dbReference type="EMBL" id="XDQ77685.1"/>
    </source>
</evidence>
<gene>
    <name evidence="5" type="ORF">AB2U05_03885</name>
</gene>
<evidence type="ECO:0000256" key="2">
    <source>
        <dbReference type="SAM" id="MobiDB-lite"/>
    </source>
</evidence>
<dbReference type="GO" id="GO:0009317">
    <property type="term" value="C:acetyl-CoA carboxylase complex"/>
    <property type="evidence" value="ECO:0007669"/>
    <property type="project" value="InterPro"/>
</dbReference>
<dbReference type="InterPro" id="IPR011762">
    <property type="entry name" value="COA_CT_N"/>
</dbReference>
<dbReference type="InterPro" id="IPR000438">
    <property type="entry name" value="Acetyl_CoA_COase_Trfase_b_su"/>
</dbReference>
<evidence type="ECO:0000259" key="3">
    <source>
        <dbReference type="PROSITE" id="PS50980"/>
    </source>
</evidence>
<reference evidence="5" key="1">
    <citation type="submission" date="2024-07" db="EMBL/GenBank/DDBJ databases">
        <authorList>
            <person name="Yu S.T."/>
        </authorList>
    </citation>
    <scope>NUCLEOTIDE SEQUENCE</scope>
    <source>
        <strain evidence="5">Y1</strain>
    </source>
</reference>
<dbReference type="GO" id="GO:0003989">
    <property type="term" value="F:acetyl-CoA carboxylase activity"/>
    <property type="evidence" value="ECO:0007669"/>
    <property type="project" value="InterPro"/>
</dbReference>
<feature type="region of interest" description="Disordered" evidence="2">
    <location>
        <begin position="250"/>
        <end position="286"/>
    </location>
</feature>
<dbReference type="InterPro" id="IPR029045">
    <property type="entry name" value="ClpP/crotonase-like_dom_sf"/>
</dbReference>
<dbReference type="PANTHER" id="PTHR42995">
    <property type="entry name" value="ACETYL-COENZYME A CARBOXYLASE CARBOXYL TRANSFERASE SUBUNIT BETA, CHLOROPLASTIC"/>
    <property type="match status" value="1"/>
</dbReference>
<dbReference type="PROSITE" id="PS50980">
    <property type="entry name" value="COA_CT_NTER"/>
    <property type="match status" value="1"/>
</dbReference>
<feature type="compositionally biased region" description="Low complexity" evidence="2">
    <location>
        <begin position="262"/>
        <end position="286"/>
    </location>
</feature>
<feature type="domain" description="CoA carboxyltransferase C-terminal" evidence="4">
    <location>
        <begin position="275"/>
        <end position="514"/>
    </location>
</feature>
<name>A0AB39TAW0_9ACTN</name>
<dbReference type="InterPro" id="IPR034733">
    <property type="entry name" value="AcCoA_carboxyl_beta"/>
</dbReference>
<proteinExistence type="predicted"/>
<dbReference type="Gene3D" id="3.90.226.10">
    <property type="entry name" value="2-enoyl-CoA Hydratase, Chain A, domain 1"/>
    <property type="match status" value="2"/>
</dbReference>